<keyword evidence="14" id="KW-1185">Reference proteome</keyword>
<evidence type="ECO:0000313" key="14">
    <source>
        <dbReference type="Proteomes" id="UP001231518"/>
    </source>
</evidence>
<dbReference type="SUPFAM" id="SSF69179">
    <property type="entry name" value="Integrin domains"/>
    <property type="match status" value="2"/>
</dbReference>
<feature type="compositionally biased region" description="Polar residues" evidence="12">
    <location>
        <begin position="906"/>
        <end position="919"/>
    </location>
</feature>
<dbReference type="InterPro" id="IPR028994">
    <property type="entry name" value="Integrin_alpha_N"/>
</dbReference>
<keyword evidence="11" id="KW-1133">Transmembrane helix</keyword>
<evidence type="ECO:0000256" key="11">
    <source>
        <dbReference type="RuleBase" id="RU003762"/>
    </source>
</evidence>
<dbReference type="Gene3D" id="1.20.5.930">
    <property type="entry name" value="Bicelle-embedded integrin alpha(iib) transmembrane segment"/>
    <property type="match status" value="1"/>
</dbReference>
<evidence type="ECO:0000256" key="4">
    <source>
        <dbReference type="ARBA" id="ARBA00022737"/>
    </source>
</evidence>
<name>A0AAD7YNR0_MYTSE</name>
<feature type="chain" id="PRO_5041766664" evidence="11">
    <location>
        <begin position="20"/>
        <end position="950"/>
    </location>
</feature>
<dbReference type="Gene3D" id="2.130.10.130">
    <property type="entry name" value="Integrin alpha, N-terminal"/>
    <property type="match status" value="1"/>
</dbReference>
<dbReference type="InterPro" id="IPR013519">
    <property type="entry name" value="Int_alpha_beta-p"/>
</dbReference>
<feature type="transmembrane region" description="Helical" evidence="11">
    <location>
        <begin position="866"/>
        <end position="885"/>
    </location>
</feature>
<sequence length="950" mass="106150">MNLIIWIYLTVASWPNAFGWYYIEKQEIFLPPTNLRNNSYFGYSITYDESNKALVISAPNENNFGEVYYCNIEDRTCNPIKKDGQYLKSNYTYWFGATVKAGRDFVMMCAPRYDIESKARGTCYSYANGRLNKNEKINEEIRFADAGLPMDTKHGQIAMDSFGWCIDVASDGAIMVGGPGMYHGRTMIYKNRFDTNPNFIRTTEHTPQFNFGYAVASGSFINKSLSYAVSSTYGTDGCGQVAFYEGLTFINISNNPINGSNIGSMFGAVLCAASLSGERTDLLVGAPTYATKRTYNLGAVYVYLALTNNVIPVFKRKIVGQVSGSMFGSAIVNVGDLDGDKKHEIAIAAPFEKNGHGVVYLYSGADLISELTEKDLKFIQIIEPGTSYGESFGMSLTALQDYDENGCKELAVGSPYKDTVVLLRCVATIDVETSTKPPNLQGLTTSNITDFEFEVCLSIKKPSLPKKIIALVSTTVEMFHKYAKLTHTNNTGQFTYETSLNETKSEYCRNVSFTLPPEGEYDSIIDYNISSKLLNDPRTLPEFNSSRVILSNRSMLTFQNSFWAYECPNNKNKTCAPNLILTPYISFDHDGDPYVIGSSEKETMSITVYNSGDKAYAACVRIYIIGVNMLTIPTGCAFESLADRIGLVCKPSRPILTNKTWNIDQIVLEMKHLTNLNKNISINMLLFDHCKDNVTKTIPKIIPVMADPRGITMKGETDIGSIVNMTNEDIERNGKKMQHIYTIVNKGPTNWKQLSIQVTLQMQPYIKYDTDSPVSVYDSTRDSYTPCLSQNESRICVVEALTTKEFARIHVPIYIVPGTLDKIIDKHTNTTITSSINLKFTDHDNKTESVTTIITLLEAPIPIETIIIAVVFGICILSIVTVILYKVGFLRRKNKAQLEKLKNSVKRQSTLHSRTSMRQSHAPVGNDQSPILQEEQQEQEGYEQTNKAFT</sequence>
<dbReference type="PANTHER" id="PTHR23220">
    <property type="entry name" value="INTEGRIN ALPHA"/>
    <property type="match status" value="1"/>
</dbReference>
<dbReference type="GO" id="GO:0008305">
    <property type="term" value="C:integrin complex"/>
    <property type="evidence" value="ECO:0007669"/>
    <property type="project" value="InterPro"/>
</dbReference>
<gene>
    <name evidence="13" type="ORF">PYW07_003645</name>
</gene>
<dbReference type="GO" id="GO:0005178">
    <property type="term" value="F:integrin binding"/>
    <property type="evidence" value="ECO:0007669"/>
    <property type="project" value="TreeGrafter"/>
</dbReference>
<keyword evidence="9" id="KW-0325">Glycoprotein</keyword>
<dbReference type="GO" id="GO:0033627">
    <property type="term" value="P:cell adhesion mediated by integrin"/>
    <property type="evidence" value="ECO:0007669"/>
    <property type="project" value="TreeGrafter"/>
</dbReference>
<proteinExistence type="inferred from homology"/>
<dbReference type="PRINTS" id="PR01185">
    <property type="entry name" value="INTEGRINA"/>
</dbReference>
<dbReference type="GO" id="GO:0009897">
    <property type="term" value="C:external side of plasma membrane"/>
    <property type="evidence" value="ECO:0007669"/>
    <property type="project" value="TreeGrafter"/>
</dbReference>
<dbReference type="GO" id="GO:0007160">
    <property type="term" value="P:cell-matrix adhesion"/>
    <property type="evidence" value="ECO:0007669"/>
    <property type="project" value="TreeGrafter"/>
</dbReference>
<dbReference type="AlphaFoldDB" id="A0AAD7YNR0"/>
<protein>
    <submittedName>
        <fullName evidence="13">Uncharacterized protein</fullName>
    </submittedName>
</protein>
<dbReference type="InterPro" id="IPR000413">
    <property type="entry name" value="Integrin_alpha"/>
</dbReference>
<feature type="signal peptide" evidence="11">
    <location>
        <begin position="1"/>
        <end position="19"/>
    </location>
</feature>
<reference evidence="13" key="1">
    <citation type="submission" date="2023-03" db="EMBL/GenBank/DDBJ databases">
        <title>Chromosome-level genomes of two armyworms, Mythimna separata and Mythimna loreyi, provide insights into the biosynthesis and reception of sex pheromones.</title>
        <authorList>
            <person name="Zhao H."/>
        </authorList>
    </citation>
    <scope>NUCLEOTIDE SEQUENCE</scope>
    <source>
        <strain evidence="13">BeijingLab</strain>
        <tissue evidence="13">Pupa</tissue>
    </source>
</reference>
<keyword evidence="4" id="KW-0677">Repeat</keyword>
<evidence type="ECO:0000256" key="2">
    <source>
        <dbReference type="ARBA" id="ARBA00008054"/>
    </source>
</evidence>
<keyword evidence="7 11" id="KW-0472">Membrane</keyword>
<evidence type="ECO:0000256" key="9">
    <source>
        <dbReference type="ARBA" id="ARBA00023180"/>
    </source>
</evidence>
<dbReference type="Proteomes" id="UP001231518">
    <property type="component" value="Chromosome 15"/>
</dbReference>
<evidence type="ECO:0000256" key="10">
    <source>
        <dbReference type="PROSITE-ProRule" id="PRU00803"/>
    </source>
</evidence>
<dbReference type="GO" id="GO:0007157">
    <property type="term" value="P:heterophilic cell-cell adhesion via plasma membrane cell adhesion molecules"/>
    <property type="evidence" value="ECO:0007669"/>
    <property type="project" value="UniProtKB-ARBA"/>
</dbReference>
<dbReference type="InterPro" id="IPR032695">
    <property type="entry name" value="Integrin_dom_sf"/>
</dbReference>
<dbReference type="Pfam" id="PF01839">
    <property type="entry name" value="FG-GAP"/>
    <property type="match status" value="1"/>
</dbReference>
<comment type="caution">
    <text evidence="13">The sequence shown here is derived from an EMBL/GenBank/DDBJ whole genome shotgun (WGS) entry which is preliminary data.</text>
</comment>
<dbReference type="InterPro" id="IPR013517">
    <property type="entry name" value="FG-GAP"/>
</dbReference>
<feature type="repeat" description="FG-GAP" evidence="10">
    <location>
        <begin position="313"/>
        <end position="371"/>
    </location>
</feature>
<evidence type="ECO:0000256" key="6">
    <source>
        <dbReference type="ARBA" id="ARBA00023037"/>
    </source>
</evidence>
<comment type="subcellular location">
    <subcellularLocation>
        <location evidence="1 11">Membrane</location>
        <topology evidence="1 11">Single-pass type I membrane protein</topology>
    </subcellularLocation>
</comment>
<keyword evidence="8 11" id="KW-0675">Receptor</keyword>
<dbReference type="SUPFAM" id="SSF69318">
    <property type="entry name" value="Integrin alpha N-terminal domain"/>
    <property type="match status" value="1"/>
</dbReference>
<accession>A0AAD7YNR0</accession>
<evidence type="ECO:0000256" key="5">
    <source>
        <dbReference type="ARBA" id="ARBA00022889"/>
    </source>
</evidence>
<organism evidence="13 14">
    <name type="scientific">Mythimna separata</name>
    <name type="common">Oriental armyworm</name>
    <name type="synonym">Pseudaletia separata</name>
    <dbReference type="NCBI Taxonomy" id="271217"/>
    <lineage>
        <taxon>Eukaryota</taxon>
        <taxon>Metazoa</taxon>
        <taxon>Ecdysozoa</taxon>
        <taxon>Arthropoda</taxon>
        <taxon>Hexapoda</taxon>
        <taxon>Insecta</taxon>
        <taxon>Pterygota</taxon>
        <taxon>Neoptera</taxon>
        <taxon>Endopterygota</taxon>
        <taxon>Lepidoptera</taxon>
        <taxon>Glossata</taxon>
        <taxon>Ditrysia</taxon>
        <taxon>Noctuoidea</taxon>
        <taxon>Noctuidae</taxon>
        <taxon>Noctuinae</taxon>
        <taxon>Hadenini</taxon>
        <taxon>Mythimna</taxon>
    </lineage>
</organism>
<feature type="repeat" description="FG-GAP" evidence="10">
    <location>
        <begin position="251"/>
        <end position="312"/>
    </location>
</feature>
<evidence type="ECO:0000256" key="8">
    <source>
        <dbReference type="ARBA" id="ARBA00023170"/>
    </source>
</evidence>
<dbReference type="PROSITE" id="PS51470">
    <property type="entry name" value="FG_GAP"/>
    <property type="match status" value="2"/>
</dbReference>
<comment type="similarity">
    <text evidence="2 11">Belongs to the integrin alpha chain family.</text>
</comment>
<dbReference type="GO" id="GO:0007229">
    <property type="term" value="P:integrin-mediated signaling pathway"/>
    <property type="evidence" value="ECO:0007669"/>
    <property type="project" value="UniProtKB-KW"/>
</dbReference>
<feature type="region of interest" description="Disordered" evidence="12">
    <location>
        <begin position="904"/>
        <end position="950"/>
    </location>
</feature>
<evidence type="ECO:0000313" key="13">
    <source>
        <dbReference type="EMBL" id="KAJ8722465.1"/>
    </source>
</evidence>
<keyword evidence="11" id="KW-0812">Transmembrane</keyword>
<keyword evidence="5 11" id="KW-0130">Cell adhesion</keyword>
<evidence type="ECO:0000256" key="7">
    <source>
        <dbReference type="ARBA" id="ARBA00023136"/>
    </source>
</evidence>
<dbReference type="PANTHER" id="PTHR23220:SF133">
    <property type="entry name" value="INTEGRIN ALPHA-PS2"/>
    <property type="match status" value="1"/>
</dbReference>
<evidence type="ECO:0000256" key="12">
    <source>
        <dbReference type="SAM" id="MobiDB-lite"/>
    </source>
</evidence>
<dbReference type="SMART" id="SM00191">
    <property type="entry name" value="Int_alpha"/>
    <property type="match status" value="5"/>
</dbReference>
<evidence type="ECO:0000256" key="1">
    <source>
        <dbReference type="ARBA" id="ARBA00004479"/>
    </source>
</evidence>
<dbReference type="Gene3D" id="2.60.40.1510">
    <property type="entry name" value="ntegrin, alpha v. Chain A, domain 3"/>
    <property type="match status" value="1"/>
</dbReference>
<evidence type="ECO:0000256" key="3">
    <source>
        <dbReference type="ARBA" id="ARBA00022729"/>
    </source>
</evidence>
<keyword evidence="6 11" id="KW-0401">Integrin</keyword>
<dbReference type="EMBL" id="JARGEI010000012">
    <property type="protein sequence ID" value="KAJ8722465.1"/>
    <property type="molecule type" value="Genomic_DNA"/>
</dbReference>
<keyword evidence="3 11" id="KW-0732">Signal</keyword>